<dbReference type="FunFam" id="3.40.50.880:FF:000030">
    <property type="entry name" value="Gamma-glutamyl-gamma-aminobutyrate hydrolase PuuD"/>
    <property type="match status" value="1"/>
</dbReference>
<dbReference type="GO" id="GO:0005829">
    <property type="term" value="C:cytosol"/>
    <property type="evidence" value="ECO:0007669"/>
    <property type="project" value="TreeGrafter"/>
</dbReference>
<dbReference type="PROSITE" id="PS51273">
    <property type="entry name" value="GATASE_TYPE_1"/>
    <property type="match status" value="1"/>
</dbReference>
<comment type="caution">
    <text evidence="1">The sequence shown here is derived from an EMBL/GenBank/DDBJ whole genome shotgun (WGS) entry which is preliminary data.</text>
</comment>
<dbReference type="RefSeq" id="WP_036183997.1">
    <property type="nucleotide sequence ID" value="NZ_AVDA01000005.1"/>
</dbReference>
<dbReference type="Pfam" id="PF07722">
    <property type="entry name" value="Peptidase_C26"/>
    <property type="match status" value="1"/>
</dbReference>
<dbReference type="STRING" id="1384049.CD29_05950"/>
<protein>
    <submittedName>
        <fullName evidence="1">Uncharacterized protein</fullName>
    </submittedName>
</protein>
<dbReference type="PANTHER" id="PTHR43235:SF1">
    <property type="entry name" value="GLUTAMINE AMIDOTRANSFERASE PB2B2.05-RELATED"/>
    <property type="match status" value="1"/>
</dbReference>
<dbReference type="SUPFAM" id="SSF52317">
    <property type="entry name" value="Class I glutamine amidotransferase-like"/>
    <property type="match status" value="1"/>
</dbReference>
<accession>A0A0A3I4I0</accession>
<dbReference type="InterPro" id="IPR044668">
    <property type="entry name" value="PuuD-like"/>
</dbReference>
<dbReference type="InterPro" id="IPR011697">
    <property type="entry name" value="Peptidase_C26"/>
</dbReference>
<dbReference type="PANTHER" id="PTHR43235">
    <property type="entry name" value="GLUTAMINE AMIDOTRANSFERASE PB2B2.05-RELATED"/>
    <property type="match status" value="1"/>
</dbReference>
<dbReference type="CDD" id="cd01745">
    <property type="entry name" value="GATase1_2"/>
    <property type="match status" value="1"/>
</dbReference>
<dbReference type="eggNOG" id="COG2071">
    <property type="taxonomic scope" value="Bacteria"/>
</dbReference>
<dbReference type="Gene3D" id="3.40.50.880">
    <property type="match status" value="1"/>
</dbReference>
<dbReference type="InterPro" id="IPR029062">
    <property type="entry name" value="Class_I_gatase-like"/>
</dbReference>
<organism evidence="1 2">
    <name type="scientific">Ureibacillus manganicus DSM 26584</name>
    <dbReference type="NCBI Taxonomy" id="1384049"/>
    <lineage>
        <taxon>Bacteria</taxon>
        <taxon>Bacillati</taxon>
        <taxon>Bacillota</taxon>
        <taxon>Bacilli</taxon>
        <taxon>Bacillales</taxon>
        <taxon>Caryophanaceae</taxon>
        <taxon>Ureibacillus</taxon>
    </lineage>
</organism>
<evidence type="ECO:0000313" key="2">
    <source>
        <dbReference type="Proteomes" id="UP000030416"/>
    </source>
</evidence>
<reference evidence="1 2" key="1">
    <citation type="submission" date="2014-02" db="EMBL/GenBank/DDBJ databases">
        <title>Draft genome sequence of Lysinibacillus manganicus DSM 26584T.</title>
        <authorList>
            <person name="Zhang F."/>
            <person name="Wang G."/>
            <person name="Zhang L."/>
        </authorList>
    </citation>
    <scope>NUCLEOTIDE SEQUENCE [LARGE SCALE GENOMIC DNA]</scope>
    <source>
        <strain evidence="1 2">DSM 26584</strain>
    </source>
</reference>
<dbReference type="GO" id="GO:0006598">
    <property type="term" value="P:polyamine catabolic process"/>
    <property type="evidence" value="ECO:0007669"/>
    <property type="project" value="TreeGrafter"/>
</dbReference>
<name>A0A0A3I4I0_9BACL</name>
<keyword evidence="2" id="KW-1185">Reference proteome</keyword>
<dbReference type="Proteomes" id="UP000030416">
    <property type="component" value="Unassembled WGS sequence"/>
</dbReference>
<dbReference type="EMBL" id="JPVN01000005">
    <property type="protein sequence ID" value="KGR79639.1"/>
    <property type="molecule type" value="Genomic_DNA"/>
</dbReference>
<dbReference type="AlphaFoldDB" id="A0A0A3I4I0"/>
<sequence length="238" mass="25815">MKPVIGLTLSIENDTSFINWRYTKAIIGAGGLPVGIPLWVEEDAEQLVKMFDGIVLSGGGDLHPHTFGEEPHVKLGAVNSDRDRLELALAKAAIKAGIPIFAICRGHQVLNVALGGTLYQDIYSQTKDIYLHSQTAPRHEGTHFISVSEDSLLYKLLGKDKIVVNSFHHQAIKDVAPGVKVTGKANDGIIEAVEIEDHPFCLSVQWHPEEMAVGGDSDSQKLFAAFIVASKKVEVASK</sequence>
<proteinExistence type="predicted"/>
<dbReference type="OrthoDB" id="9813383at2"/>
<gene>
    <name evidence="1" type="ORF">CD29_05950</name>
</gene>
<evidence type="ECO:0000313" key="1">
    <source>
        <dbReference type="EMBL" id="KGR79639.1"/>
    </source>
</evidence>
<dbReference type="GO" id="GO:0033969">
    <property type="term" value="F:gamma-glutamyl-gamma-aminobutyrate hydrolase activity"/>
    <property type="evidence" value="ECO:0007669"/>
    <property type="project" value="TreeGrafter"/>
</dbReference>